<dbReference type="SMART" id="SM00980">
    <property type="entry name" value="THAP"/>
    <property type="match status" value="1"/>
</dbReference>
<evidence type="ECO:0000313" key="8">
    <source>
        <dbReference type="Proteomes" id="UP000265140"/>
    </source>
</evidence>
<evidence type="ECO:0000256" key="1">
    <source>
        <dbReference type="ARBA" id="ARBA00022723"/>
    </source>
</evidence>
<dbReference type="Pfam" id="PF05485">
    <property type="entry name" value="THAP"/>
    <property type="match status" value="1"/>
</dbReference>
<name>A0A3P8YMA2_ESOLU</name>
<reference evidence="8" key="1">
    <citation type="journal article" date="2014" name="PLoS ONE">
        <title>The genome and linkage map of the northern pike (Esox lucius): conserved synteny revealed between the salmonid sister group and the Neoteleostei.</title>
        <authorList>
            <person name="Rondeau E.B."/>
            <person name="Minkley D.R."/>
            <person name="Leong J.S."/>
            <person name="Messmer A.M."/>
            <person name="Jantzen J.R."/>
            <person name="von Schalburg K.R."/>
            <person name="Lemon C."/>
            <person name="Bird N.H."/>
            <person name="Koop B.F."/>
        </authorList>
    </citation>
    <scope>NUCLEOTIDE SEQUENCE</scope>
</reference>
<dbReference type="Bgee" id="ENSELUG00000029257">
    <property type="expression patterns" value="Expressed in brain and 13 other cell types or tissues"/>
</dbReference>
<accession>A0A3P8YMA2</accession>
<dbReference type="GO" id="GO:0003677">
    <property type="term" value="F:DNA binding"/>
    <property type="evidence" value="ECO:0007669"/>
    <property type="project" value="UniProtKB-UniRule"/>
</dbReference>
<dbReference type="PROSITE" id="PS50950">
    <property type="entry name" value="ZF_THAP"/>
    <property type="match status" value="1"/>
</dbReference>
<dbReference type="Ensembl" id="ENSELUT00000039998.3">
    <property type="protein sequence ID" value="ENSELUP00000017010.3"/>
    <property type="gene ID" value="ENSELUG00000029257.2"/>
</dbReference>
<keyword evidence="1" id="KW-0479">Metal-binding</keyword>
<feature type="domain" description="THAP-type" evidence="6">
    <location>
        <begin position="1"/>
        <end position="79"/>
    </location>
</feature>
<dbReference type="Gene3D" id="6.20.210.20">
    <property type="entry name" value="THAP domain"/>
    <property type="match status" value="1"/>
</dbReference>
<evidence type="ECO:0000256" key="5">
    <source>
        <dbReference type="PROSITE-ProRule" id="PRU00309"/>
    </source>
</evidence>
<keyword evidence="2 5" id="KW-0863">Zinc-finger</keyword>
<organism evidence="7 8">
    <name type="scientific">Esox lucius</name>
    <name type="common">Northern pike</name>
    <dbReference type="NCBI Taxonomy" id="8010"/>
    <lineage>
        <taxon>Eukaryota</taxon>
        <taxon>Metazoa</taxon>
        <taxon>Chordata</taxon>
        <taxon>Craniata</taxon>
        <taxon>Vertebrata</taxon>
        <taxon>Euteleostomi</taxon>
        <taxon>Actinopterygii</taxon>
        <taxon>Neopterygii</taxon>
        <taxon>Teleostei</taxon>
        <taxon>Protacanthopterygii</taxon>
        <taxon>Esociformes</taxon>
        <taxon>Esocidae</taxon>
        <taxon>Esox</taxon>
    </lineage>
</organism>
<proteinExistence type="predicted"/>
<keyword evidence="3" id="KW-0862">Zinc</keyword>
<dbReference type="InParanoid" id="A0A3P8YMA2"/>
<evidence type="ECO:0000256" key="3">
    <source>
        <dbReference type="ARBA" id="ARBA00022833"/>
    </source>
</evidence>
<evidence type="ECO:0000259" key="6">
    <source>
        <dbReference type="PROSITE" id="PS50950"/>
    </source>
</evidence>
<reference evidence="7" key="2">
    <citation type="submission" date="2020-02" db="EMBL/GenBank/DDBJ databases">
        <title>Esox lucius (northern pike) genome, fEsoLuc1, primary haplotype.</title>
        <authorList>
            <person name="Myers G."/>
            <person name="Karagic N."/>
            <person name="Meyer A."/>
            <person name="Pippel M."/>
            <person name="Reichard M."/>
            <person name="Winkler S."/>
            <person name="Tracey A."/>
            <person name="Sims Y."/>
            <person name="Howe K."/>
            <person name="Rhie A."/>
            <person name="Formenti G."/>
            <person name="Durbin R."/>
            <person name="Fedrigo O."/>
            <person name="Jarvis E.D."/>
        </authorList>
    </citation>
    <scope>NUCLEOTIDE SEQUENCE [LARGE SCALE GENOMIC DNA]</scope>
</reference>
<reference evidence="7" key="4">
    <citation type="submission" date="2025-09" db="UniProtKB">
        <authorList>
            <consortium name="Ensembl"/>
        </authorList>
    </citation>
    <scope>IDENTIFICATION</scope>
</reference>
<protein>
    <recommendedName>
        <fullName evidence="6">THAP-type domain-containing protein</fullName>
    </recommendedName>
</protein>
<evidence type="ECO:0000256" key="2">
    <source>
        <dbReference type="ARBA" id="ARBA00022771"/>
    </source>
</evidence>
<dbReference type="AlphaFoldDB" id="A0A3P8YMA2"/>
<sequence length="98" mass="11149">MPHCAAFGCNFQSKGNEGSSVSLHCFLHEKIIRKQWEVACGRVQLPKDPRLCSRHFSPDAFEALSRLKELKPNAPNCVKVFMCCDTRSICKYNQSILF</sequence>
<evidence type="ECO:0000256" key="4">
    <source>
        <dbReference type="ARBA" id="ARBA00023125"/>
    </source>
</evidence>
<reference evidence="7" key="3">
    <citation type="submission" date="2025-08" db="UniProtKB">
        <authorList>
            <consortium name="Ensembl"/>
        </authorList>
    </citation>
    <scope>IDENTIFICATION</scope>
</reference>
<dbReference type="Proteomes" id="UP000265140">
    <property type="component" value="Chromosome 14"/>
</dbReference>
<dbReference type="InterPro" id="IPR038441">
    <property type="entry name" value="THAP_Znf_sf"/>
</dbReference>
<keyword evidence="8" id="KW-1185">Reference proteome</keyword>
<dbReference type="GO" id="GO:0008270">
    <property type="term" value="F:zinc ion binding"/>
    <property type="evidence" value="ECO:0007669"/>
    <property type="project" value="UniProtKB-KW"/>
</dbReference>
<dbReference type="SUPFAM" id="SSF57716">
    <property type="entry name" value="Glucocorticoid receptor-like (DNA-binding domain)"/>
    <property type="match status" value="1"/>
</dbReference>
<dbReference type="InterPro" id="IPR006612">
    <property type="entry name" value="THAP_Znf"/>
</dbReference>
<evidence type="ECO:0000313" key="7">
    <source>
        <dbReference type="Ensembl" id="ENSELUP00000017010.3"/>
    </source>
</evidence>
<keyword evidence="4 5" id="KW-0238">DNA-binding</keyword>
<dbReference type="GeneTree" id="ENSGT00940000177236"/>